<dbReference type="AlphaFoldDB" id="A0A914DM70"/>
<feature type="region of interest" description="Disordered" evidence="3">
    <location>
        <begin position="336"/>
        <end position="418"/>
    </location>
</feature>
<feature type="region of interest" description="Disordered" evidence="3">
    <location>
        <begin position="825"/>
        <end position="847"/>
    </location>
</feature>
<dbReference type="Proteomes" id="UP000887540">
    <property type="component" value="Unplaced"/>
</dbReference>
<feature type="region of interest" description="Disordered" evidence="3">
    <location>
        <begin position="566"/>
        <end position="589"/>
    </location>
</feature>
<dbReference type="GO" id="GO:0006355">
    <property type="term" value="P:regulation of DNA-templated transcription"/>
    <property type="evidence" value="ECO:0007669"/>
    <property type="project" value="InterPro"/>
</dbReference>
<dbReference type="SMART" id="SM01191">
    <property type="entry name" value="ENT"/>
    <property type="match status" value="1"/>
</dbReference>
<feature type="compositionally biased region" description="Polar residues" evidence="3">
    <location>
        <begin position="376"/>
        <end position="386"/>
    </location>
</feature>
<feature type="compositionally biased region" description="Polar residues" evidence="3">
    <location>
        <begin position="572"/>
        <end position="589"/>
    </location>
</feature>
<protein>
    <submittedName>
        <fullName evidence="6">ENT domain-containing protein</fullName>
    </submittedName>
</protein>
<sequence>MVAIEVSVQTENLDTFVNRADFILHSDIIDIEDCRFLLRALEKEAFSTVICALRAQGSLSQYKEVLIDHLRAVFFVSEDESITKMRMASNDPVLTKIAETLNPSYDTTSEWAASSYSNIPSDIPVISQDKSRSSQINSRTKKLHEMMASHNKKLEDENEALLKLINLPKKVYVPEKLRKLLQETEKDASGHIEVVKEKKQKEEKPPTRSVGRPRKNTLTTPPKEKIKYRKSVEIQTSPAKSPKKLEISIDEKKELHIQSGETSIQAIETAHISGVHATAFPPELSILKDSVRDEINQVAIHMLPSDSKSVERRKRKEKADNATCVCARVQPFVFERPVPGSKHKPPRGNPDKRTAKRSNSQLLSFGQTPVIFDSTDPGSSSNNNNADRPHILSSYGLPVPPKKTKSIPSSSNEAQTPAFPPNAFVAGLMPPQQKSPRANSAGVRITGNPSYVAPLCSNPTRPYYGNPLVAARSMHPMENTPSTSGLQFISPTNLVLTQQHSQNTGDSVQSSSPKEQQKPLNLSNLDSSVRPSPIYSITSLIPSTSQQLAMDLLQKHANASRSELNNHARGIPTSSGNTNLPPHPGTSVSQETMTANIFLDHDYRSSQTAQSKVHEYIVRANPGATQQKQENNESHKQGYNLHQSVSQQRVQKVSNGPTELSFVKQGSSGLEFLASTASILATLQHARQAQQNLASSQQAVNGPTIRAVSSSLPEQTANPTNMSPAMQAIRAQTSALKLIETSLQSGASTSSQFAPPTTHQQQIKSSPITTTAFSATAATTVLDLKALAGLRADEQPTLGSLLADPHTRKLLVSTPNVFQNLESRILGSTTESSTPPSMSTKDANVKQ</sequence>
<name>A0A914DM70_9BILA</name>
<evidence type="ECO:0000256" key="3">
    <source>
        <dbReference type="SAM" id="MobiDB-lite"/>
    </source>
</evidence>
<dbReference type="Pfam" id="PF03735">
    <property type="entry name" value="ENT"/>
    <property type="match status" value="1"/>
</dbReference>
<feature type="region of interest" description="Disordered" evidence="3">
    <location>
        <begin position="747"/>
        <end position="766"/>
    </location>
</feature>
<evidence type="ECO:0000256" key="2">
    <source>
        <dbReference type="ARBA" id="ARBA00023242"/>
    </source>
</evidence>
<feature type="region of interest" description="Disordered" evidence="3">
    <location>
        <begin position="191"/>
        <end position="225"/>
    </location>
</feature>
<evidence type="ECO:0000256" key="1">
    <source>
        <dbReference type="ARBA" id="ARBA00004123"/>
    </source>
</evidence>
<dbReference type="SUPFAM" id="SSF158639">
    <property type="entry name" value="ENT-like"/>
    <property type="match status" value="1"/>
</dbReference>
<dbReference type="PANTHER" id="PTHR16500">
    <property type="entry name" value="BRCA2-INTERACTING TRANSCRIPTIONAL REPRESSOR EMSY"/>
    <property type="match status" value="1"/>
</dbReference>
<evidence type="ECO:0000313" key="6">
    <source>
        <dbReference type="WBParaSite" id="ACRNAN_scaffold2883.g10380.t1"/>
    </source>
</evidence>
<comment type="subcellular location">
    <subcellularLocation>
        <location evidence="1">Nucleus</location>
    </subcellularLocation>
</comment>
<evidence type="ECO:0000259" key="4">
    <source>
        <dbReference type="PROSITE" id="PS51138"/>
    </source>
</evidence>
<dbReference type="Gene3D" id="1.10.1240.40">
    <property type="entry name" value="ENT domain"/>
    <property type="match status" value="1"/>
</dbReference>
<dbReference type="PANTHER" id="PTHR16500:SF3">
    <property type="entry name" value="BRCA2-INTERACTING TRANSCRIPTIONAL REPRESSOR EMSY"/>
    <property type="match status" value="1"/>
</dbReference>
<keyword evidence="5" id="KW-1185">Reference proteome</keyword>
<feature type="compositionally biased region" description="Low complexity" evidence="3">
    <location>
        <begin position="828"/>
        <end position="840"/>
    </location>
</feature>
<dbReference type="InterPro" id="IPR036142">
    <property type="entry name" value="ENT_dom-like_sf"/>
</dbReference>
<feature type="compositionally biased region" description="Polar residues" evidence="3">
    <location>
        <begin position="357"/>
        <end position="367"/>
    </location>
</feature>
<proteinExistence type="predicted"/>
<dbReference type="GO" id="GO:0005654">
    <property type="term" value="C:nucleoplasm"/>
    <property type="evidence" value="ECO:0007669"/>
    <property type="project" value="TreeGrafter"/>
</dbReference>
<accession>A0A914DM70</accession>
<feature type="region of interest" description="Disordered" evidence="3">
    <location>
        <begin position="498"/>
        <end position="528"/>
    </location>
</feature>
<evidence type="ECO:0000313" key="5">
    <source>
        <dbReference type="Proteomes" id="UP000887540"/>
    </source>
</evidence>
<reference evidence="6" key="1">
    <citation type="submission" date="2022-11" db="UniProtKB">
        <authorList>
            <consortium name="WormBaseParasite"/>
        </authorList>
    </citation>
    <scope>IDENTIFICATION</scope>
</reference>
<feature type="compositionally biased region" description="Basic and acidic residues" evidence="3">
    <location>
        <begin position="191"/>
        <end position="206"/>
    </location>
</feature>
<dbReference type="WBParaSite" id="ACRNAN_scaffold2883.g10380.t1">
    <property type="protein sequence ID" value="ACRNAN_scaffold2883.g10380.t1"/>
    <property type="gene ID" value="ACRNAN_scaffold2883.g10380"/>
</dbReference>
<dbReference type="InterPro" id="IPR005491">
    <property type="entry name" value="ENT_dom"/>
</dbReference>
<dbReference type="InterPro" id="IPR033482">
    <property type="entry name" value="EMSY"/>
</dbReference>
<dbReference type="PROSITE" id="PS51138">
    <property type="entry name" value="ENT"/>
    <property type="match status" value="1"/>
</dbReference>
<organism evidence="5 6">
    <name type="scientific">Acrobeloides nanus</name>
    <dbReference type="NCBI Taxonomy" id="290746"/>
    <lineage>
        <taxon>Eukaryota</taxon>
        <taxon>Metazoa</taxon>
        <taxon>Ecdysozoa</taxon>
        <taxon>Nematoda</taxon>
        <taxon>Chromadorea</taxon>
        <taxon>Rhabditida</taxon>
        <taxon>Tylenchina</taxon>
        <taxon>Cephalobomorpha</taxon>
        <taxon>Cephaloboidea</taxon>
        <taxon>Cephalobidae</taxon>
        <taxon>Acrobeloides</taxon>
    </lineage>
</organism>
<keyword evidence="2" id="KW-0539">Nucleus</keyword>
<feature type="domain" description="ENT" evidence="4">
    <location>
        <begin position="34"/>
        <end position="119"/>
    </location>
</feature>